<feature type="compositionally biased region" description="Low complexity" evidence="1">
    <location>
        <begin position="112"/>
        <end position="125"/>
    </location>
</feature>
<feature type="region of interest" description="Disordered" evidence="1">
    <location>
        <begin position="106"/>
        <end position="184"/>
    </location>
</feature>
<evidence type="ECO:0000256" key="1">
    <source>
        <dbReference type="SAM" id="MobiDB-lite"/>
    </source>
</evidence>
<sequence length="210" mass="23156">MVVKMSTPLDPPEELASPPLLPAATSFVVSFDSPQPPVNSRLSNKFVKRHMRNLSLPVANVYNNNTSKINNNYSNSNGIIKPLENHSEGYFSSDPEDEDKHVQITKPNTDISMSTSLDSSRLSQLGKSRVSSIQDNKLGAKSKATQENRSIADNVAKSRSIQENGAKEIEDEDKSDGGTYTIDQDSNEVINARLSIDRTFGITTTEHKFK</sequence>
<proteinExistence type="predicted"/>
<organism evidence="2">
    <name type="scientific">Cacopsylla melanoneura</name>
    <dbReference type="NCBI Taxonomy" id="428564"/>
    <lineage>
        <taxon>Eukaryota</taxon>
        <taxon>Metazoa</taxon>
        <taxon>Ecdysozoa</taxon>
        <taxon>Arthropoda</taxon>
        <taxon>Hexapoda</taxon>
        <taxon>Insecta</taxon>
        <taxon>Pterygota</taxon>
        <taxon>Neoptera</taxon>
        <taxon>Paraneoptera</taxon>
        <taxon>Hemiptera</taxon>
        <taxon>Sternorrhyncha</taxon>
        <taxon>Psylloidea</taxon>
        <taxon>Psyllidae</taxon>
        <taxon>Psyllinae</taxon>
        <taxon>Cacopsylla</taxon>
    </lineage>
</organism>
<name>A0A8D9ED50_9HEMI</name>
<feature type="compositionally biased region" description="Polar residues" evidence="1">
    <location>
        <begin position="143"/>
        <end position="163"/>
    </location>
</feature>
<reference evidence="2" key="1">
    <citation type="submission" date="2021-05" db="EMBL/GenBank/DDBJ databases">
        <authorList>
            <person name="Alioto T."/>
            <person name="Alioto T."/>
            <person name="Gomez Garrido J."/>
        </authorList>
    </citation>
    <scope>NUCLEOTIDE SEQUENCE</scope>
</reference>
<accession>A0A8D9ED50</accession>
<protein>
    <submittedName>
        <fullName evidence="2">Uncharacterized protein</fullName>
    </submittedName>
</protein>
<dbReference type="EMBL" id="HBUF01522062">
    <property type="protein sequence ID" value="CAG6749172.1"/>
    <property type="molecule type" value="Transcribed_RNA"/>
</dbReference>
<evidence type="ECO:0000313" key="2">
    <source>
        <dbReference type="EMBL" id="CAG6749172.1"/>
    </source>
</evidence>
<dbReference type="AlphaFoldDB" id="A0A8D9ED50"/>
<dbReference type="EMBL" id="HBUF01522061">
    <property type="protein sequence ID" value="CAG6749171.1"/>
    <property type="molecule type" value="Transcribed_RNA"/>
</dbReference>